<protein>
    <submittedName>
        <fullName evidence="2">Peptidase S10</fullName>
    </submittedName>
</protein>
<sequence length="515" mass="55923">MTTTPTPPPVPTPAEAEAVRRQREAVQQALASAPLRAQGELQLPGQRLRYRVDAGFVPAFSHVPGQSPEPEAAIFTTAYQLEAPEGSEPAAAAVQRPICFAFNGGPGASSAFLHIGLMGPKRVTILDNGQMPPPPYVVQDNPLSWLAQFDLVFVDPPHTGSSLSAGDEVRKKHFSVDGDIAVLSDAVCEWLTRHRRWGSPVLLCGESYGTTRCAAMTETLADAGVPLAGLILVSTAMDFQALEFSPRNDLPYALFLPAFAAVAQYHGTLKGEAGASPEAALAAANDFVHREYLSALHRGGALEPRARSRVARRVGELTGLAPALVEQHHLRISDSTFFVEALRSRGRTVGRMDARVTGPMGLAQPQGMEFDPGLDPLWGPFAMAAQHYFGQLGMDSSRRYHLFGPEVIKEWNFLRGSAKGNQYACTSVELARVMRRLPHLRVLVASGIYDLATPVSATDWSLDQLDLPEAVRANLLHKRYAGGHMMYSRESELQQLQRDLVDWLAALPQRQAATA</sequence>
<evidence type="ECO:0000313" key="3">
    <source>
        <dbReference type="Proteomes" id="UP001500279"/>
    </source>
</evidence>
<organism evidence="2 3">
    <name type="scientific">Ideonella azotifigens</name>
    <dbReference type="NCBI Taxonomy" id="513160"/>
    <lineage>
        <taxon>Bacteria</taxon>
        <taxon>Pseudomonadati</taxon>
        <taxon>Pseudomonadota</taxon>
        <taxon>Betaproteobacteria</taxon>
        <taxon>Burkholderiales</taxon>
        <taxon>Sphaerotilaceae</taxon>
        <taxon>Ideonella</taxon>
    </lineage>
</organism>
<dbReference type="EMBL" id="BAAAEW010000006">
    <property type="protein sequence ID" value="GAA0745966.1"/>
    <property type="molecule type" value="Genomic_DNA"/>
</dbReference>
<dbReference type="InterPro" id="IPR029058">
    <property type="entry name" value="AB_hydrolase_fold"/>
</dbReference>
<keyword evidence="3" id="KW-1185">Reference proteome</keyword>
<dbReference type="Pfam" id="PF00450">
    <property type="entry name" value="Peptidase_S10"/>
    <property type="match status" value="1"/>
</dbReference>
<proteinExistence type="predicted"/>
<gene>
    <name evidence="2" type="ORF">GCM10009107_12990</name>
</gene>
<evidence type="ECO:0000256" key="1">
    <source>
        <dbReference type="SAM" id="MobiDB-lite"/>
    </source>
</evidence>
<dbReference type="RefSeq" id="WP_231011178.1">
    <property type="nucleotide sequence ID" value="NZ_BAAAEW010000006.1"/>
</dbReference>
<evidence type="ECO:0000313" key="2">
    <source>
        <dbReference type="EMBL" id="GAA0745966.1"/>
    </source>
</evidence>
<dbReference type="SUPFAM" id="SSF53474">
    <property type="entry name" value="alpha/beta-Hydrolases"/>
    <property type="match status" value="1"/>
</dbReference>
<accession>A0ABN1JSQ3</accession>
<dbReference type="InterPro" id="IPR001563">
    <property type="entry name" value="Peptidase_S10"/>
</dbReference>
<comment type="caution">
    <text evidence="2">The sequence shown here is derived from an EMBL/GenBank/DDBJ whole genome shotgun (WGS) entry which is preliminary data.</text>
</comment>
<dbReference type="Proteomes" id="UP001500279">
    <property type="component" value="Unassembled WGS sequence"/>
</dbReference>
<dbReference type="Gene3D" id="3.40.50.1820">
    <property type="entry name" value="alpha/beta hydrolase"/>
    <property type="match status" value="1"/>
</dbReference>
<feature type="region of interest" description="Disordered" evidence="1">
    <location>
        <begin position="1"/>
        <end position="21"/>
    </location>
</feature>
<name>A0ABN1JSQ3_9BURK</name>
<reference evidence="2 3" key="1">
    <citation type="journal article" date="2019" name="Int. J. Syst. Evol. Microbiol.">
        <title>The Global Catalogue of Microorganisms (GCM) 10K type strain sequencing project: providing services to taxonomists for standard genome sequencing and annotation.</title>
        <authorList>
            <consortium name="The Broad Institute Genomics Platform"/>
            <consortium name="The Broad Institute Genome Sequencing Center for Infectious Disease"/>
            <person name="Wu L."/>
            <person name="Ma J."/>
        </authorList>
    </citation>
    <scope>NUCLEOTIDE SEQUENCE [LARGE SCALE GENOMIC DNA]</scope>
    <source>
        <strain evidence="2 3">JCM 15503</strain>
    </source>
</reference>
<feature type="compositionally biased region" description="Pro residues" evidence="1">
    <location>
        <begin position="1"/>
        <end position="12"/>
    </location>
</feature>